<evidence type="ECO:0000256" key="27">
    <source>
        <dbReference type="PROSITE-ProRule" id="PRU00076"/>
    </source>
</evidence>
<keyword evidence="14" id="KW-0256">Endoplasmic reticulum</keyword>
<dbReference type="PROSITE" id="PS50292">
    <property type="entry name" value="PEROXIDASE_3"/>
    <property type="match status" value="1"/>
</dbReference>
<dbReference type="InterPro" id="IPR050783">
    <property type="entry name" value="Oxylipin_biosynth_metab"/>
</dbReference>
<feature type="chain" id="PRO_5033014243" description="prostaglandin-endoperoxide synthase" evidence="28">
    <location>
        <begin position="19"/>
        <end position="595"/>
    </location>
</feature>
<dbReference type="CDD" id="cd09816">
    <property type="entry name" value="prostaglandin_endoperoxide_synthase"/>
    <property type="match status" value="1"/>
</dbReference>
<keyword evidence="12 26" id="KW-0349">Heme</keyword>
<dbReference type="GO" id="GO:0020037">
    <property type="term" value="F:heme binding"/>
    <property type="evidence" value="ECO:0007669"/>
    <property type="project" value="InterPro"/>
</dbReference>
<dbReference type="AlphaFoldDB" id="A0A8B6DYN8"/>
<evidence type="ECO:0000256" key="21">
    <source>
        <dbReference type="ARBA" id="ARBA00023160"/>
    </source>
</evidence>
<comment type="subcellular location">
    <subcellularLocation>
        <location evidence="3">Endoplasmic reticulum membrane</location>
    </subcellularLocation>
    <subcellularLocation>
        <location evidence="2">Microsome membrane</location>
    </subcellularLocation>
</comment>
<dbReference type="InterPro" id="IPR010255">
    <property type="entry name" value="Haem_peroxidase_sf"/>
</dbReference>
<dbReference type="GO" id="GO:0004666">
    <property type="term" value="F:prostaglandin-endoperoxide synthase activity"/>
    <property type="evidence" value="ECO:0007669"/>
    <property type="project" value="UniProtKB-EC"/>
</dbReference>
<dbReference type="InterPro" id="IPR019791">
    <property type="entry name" value="Haem_peroxidase_animal"/>
</dbReference>
<evidence type="ECO:0000256" key="23">
    <source>
        <dbReference type="ARBA" id="ARBA00036313"/>
    </source>
</evidence>
<comment type="catalytic activity">
    <reaction evidence="23">
        <text>(9Z,12Z)-octadecadienoate + AH2 + O2 = (9R)-hydroxy-(10E,12Z)-octadecadienoate + A + H2O</text>
        <dbReference type="Rhea" id="RHEA:75447"/>
        <dbReference type="ChEBI" id="CHEBI:13193"/>
        <dbReference type="ChEBI" id="CHEBI:15377"/>
        <dbReference type="ChEBI" id="CHEBI:15379"/>
        <dbReference type="ChEBI" id="CHEBI:17499"/>
        <dbReference type="ChEBI" id="CHEBI:30245"/>
        <dbReference type="ChEBI" id="CHEBI:77895"/>
    </reaction>
    <physiologicalReaction direction="left-to-right" evidence="23">
        <dbReference type="Rhea" id="RHEA:75448"/>
    </physiologicalReaction>
</comment>
<evidence type="ECO:0000256" key="13">
    <source>
        <dbReference type="ARBA" id="ARBA00022723"/>
    </source>
</evidence>
<evidence type="ECO:0000259" key="29">
    <source>
        <dbReference type="PROSITE" id="PS50026"/>
    </source>
</evidence>
<dbReference type="PROSITE" id="PS50026">
    <property type="entry name" value="EGF_3"/>
    <property type="match status" value="1"/>
</dbReference>
<evidence type="ECO:0000256" key="2">
    <source>
        <dbReference type="ARBA" id="ARBA00004524"/>
    </source>
</evidence>
<dbReference type="GO" id="GO:0016702">
    <property type="term" value="F:oxidoreductase activity, acting on single donors with incorporation of molecular oxygen, incorporation of two atoms of oxygen"/>
    <property type="evidence" value="ECO:0007669"/>
    <property type="project" value="TreeGrafter"/>
</dbReference>
<evidence type="ECO:0000256" key="20">
    <source>
        <dbReference type="ARBA" id="ARBA00023098"/>
    </source>
</evidence>
<evidence type="ECO:0000256" key="3">
    <source>
        <dbReference type="ARBA" id="ARBA00004586"/>
    </source>
</evidence>
<feature type="binding site" description="axial binding residue" evidence="26">
    <location>
        <position position="377"/>
    </location>
    <ligand>
        <name>heme b</name>
        <dbReference type="ChEBI" id="CHEBI:60344"/>
    </ligand>
    <ligandPart>
        <name>Fe</name>
        <dbReference type="ChEBI" id="CHEBI:18248"/>
    </ligandPart>
</feature>
<protein>
    <recommendedName>
        <fullName evidence="7">prostaglandin-endoperoxide synthase</fullName>
        <ecNumber evidence="7">1.14.99.1</ecNumber>
    </recommendedName>
</protein>
<evidence type="ECO:0000256" key="26">
    <source>
        <dbReference type="PIRSR" id="PIRSR619791-2"/>
    </source>
</evidence>
<feature type="domain" description="EGF-like" evidence="29">
    <location>
        <begin position="19"/>
        <end position="57"/>
    </location>
</feature>
<keyword evidence="27" id="KW-0245">EGF-like domain</keyword>
<dbReference type="Pfam" id="PF03098">
    <property type="entry name" value="An_peroxidase"/>
    <property type="match status" value="1"/>
</dbReference>
<evidence type="ECO:0000256" key="15">
    <source>
        <dbReference type="ARBA" id="ARBA00022832"/>
    </source>
</evidence>
<keyword evidence="18 30" id="KW-0560">Oxidoreductase</keyword>
<dbReference type="Gene3D" id="2.10.25.10">
    <property type="entry name" value="Laminin"/>
    <property type="match status" value="1"/>
</dbReference>
<evidence type="ECO:0000256" key="6">
    <source>
        <dbReference type="ARBA" id="ARBA00011738"/>
    </source>
</evidence>
<dbReference type="EMBL" id="UYJE01004184">
    <property type="protein sequence ID" value="VDI25796.1"/>
    <property type="molecule type" value="Genomic_DNA"/>
</dbReference>
<comment type="caution">
    <text evidence="30">The sequence shown here is derived from an EMBL/GenBank/DDBJ whole genome shotgun (WGS) entry which is preliminary data.</text>
</comment>
<keyword evidence="9" id="KW-0444">Lipid biosynthesis</keyword>
<dbReference type="Proteomes" id="UP000596742">
    <property type="component" value="Unassembled WGS sequence"/>
</dbReference>
<evidence type="ECO:0000256" key="18">
    <source>
        <dbReference type="ARBA" id="ARBA00023002"/>
    </source>
</evidence>
<dbReference type="GO" id="GO:0043005">
    <property type="term" value="C:neuron projection"/>
    <property type="evidence" value="ECO:0007669"/>
    <property type="project" value="TreeGrafter"/>
</dbReference>
<evidence type="ECO:0000256" key="12">
    <source>
        <dbReference type="ARBA" id="ARBA00022617"/>
    </source>
</evidence>
<dbReference type="InterPro" id="IPR037120">
    <property type="entry name" value="Haem_peroxidase_sf_animal"/>
</dbReference>
<keyword evidence="13 26" id="KW-0479">Metal-binding</keyword>
<evidence type="ECO:0000256" key="7">
    <source>
        <dbReference type="ARBA" id="ARBA00012440"/>
    </source>
</evidence>
<organism evidence="30 31">
    <name type="scientific">Mytilus galloprovincialis</name>
    <name type="common">Mediterranean mussel</name>
    <dbReference type="NCBI Taxonomy" id="29158"/>
    <lineage>
        <taxon>Eukaryota</taxon>
        <taxon>Metazoa</taxon>
        <taxon>Spiralia</taxon>
        <taxon>Lophotrochozoa</taxon>
        <taxon>Mollusca</taxon>
        <taxon>Bivalvia</taxon>
        <taxon>Autobranchia</taxon>
        <taxon>Pteriomorphia</taxon>
        <taxon>Mytilida</taxon>
        <taxon>Mytiloidea</taxon>
        <taxon>Mytilidae</taxon>
        <taxon>Mytilinae</taxon>
        <taxon>Mytilus</taxon>
    </lineage>
</organism>
<comment type="catalytic activity">
    <reaction evidence="22">
        <text>(9Z,12Z)-octadecadienoate + AH2 + O2 = (9S)-hydroxy-(10E,12Z)-octadecadienoate + A + H2O</text>
        <dbReference type="Rhea" id="RHEA:75459"/>
        <dbReference type="ChEBI" id="CHEBI:13193"/>
        <dbReference type="ChEBI" id="CHEBI:15377"/>
        <dbReference type="ChEBI" id="CHEBI:15379"/>
        <dbReference type="ChEBI" id="CHEBI:17499"/>
        <dbReference type="ChEBI" id="CHEBI:30245"/>
        <dbReference type="ChEBI" id="CHEBI:77852"/>
    </reaction>
    <physiologicalReaction direction="left-to-right" evidence="22">
        <dbReference type="Rhea" id="RHEA:75460"/>
    </physiologicalReaction>
</comment>
<gene>
    <name evidence="30" type="ORF">MGAL_10B081228</name>
</gene>
<keyword evidence="8" id="KW-0644">Prostaglandin metabolism</keyword>
<dbReference type="OrthoDB" id="823504at2759"/>
<evidence type="ECO:0000256" key="8">
    <source>
        <dbReference type="ARBA" id="ARBA00022501"/>
    </source>
</evidence>
<evidence type="ECO:0000256" key="1">
    <source>
        <dbReference type="ARBA" id="ARBA00001970"/>
    </source>
</evidence>
<keyword evidence="11" id="KW-0643">Prostaglandin biosynthesis</keyword>
<evidence type="ECO:0000256" key="22">
    <source>
        <dbReference type="ARBA" id="ARBA00035976"/>
    </source>
</evidence>
<dbReference type="GO" id="GO:0046872">
    <property type="term" value="F:metal ion binding"/>
    <property type="evidence" value="ECO:0007669"/>
    <property type="project" value="UniProtKB-KW"/>
</dbReference>
<evidence type="ECO:0000256" key="11">
    <source>
        <dbReference type="ARBA" id="ARBA00022585"/>
    </source>
</evidence>
<dbReference type="PRINTS" id="PR00457">
    <property type="entry name" value="ANPEROXIDASE"/>
</dbReference>
<evidence type="ECO:0000256" key="24">
    <source>
        <dbReference type="ARBA" id="ARBA00036358"/>
    </source>
</evidence>
<evidence type="ECO:0000256" key="9">
    <source>
        <dbReference type="ARBA" id="ARBA00022516"/>
    </source>
</evidence>
<evidence type="ECO:0000256" key="17">
    <source>
        <dbReference type="ARBA" id="ARBA00022964"/>
    </source>
</evidence>
<keyword evidence="10" id="KW-0575">Peroxidase</keyword>
<dbReference type="EC" id="1.14.99.1" evidence="7"/>
<keyword evidence="20" id="KW-0443">Lipid metabolism</keyword>
<evidence type="ECO:0000313" key="30">
    <source>
        <dbReference type="EMBL" id="VDI25796.1"/>
    </source>
</evidence>
<comment type="subunit">
    <text evidence="6">Homodimer.</text>
</comment>
<name>A0A8B6DYN8_MYTGA</name>
<keyword evidence="19 26" id="KW-0408">Iron</keyword>
<dbReference type="Gene3D" id="1.10.640.10">
    <property type="entry name" value="Haem peroxidase domain superfamily, animal type"/>
    <property type="match status" value="1"/>
</dbReference>
<keyword evidence="15" id="KW-0276">Fatty acid metabolism</keyword>
<comment type="pathway">
    <text evidence="4">Lipid metabolism; prostaglandin biosynthesis.</text>
</comment>
<reference evidence="30" key="1">
    <citation type="submission" date="2018-11" db="EMBL/GenBank/DDBJ databases">
        <authorList>
            <person name="Alioto T."/>
            <person name="Alioto T."/>
        </authorList>
    </citation>
    <scope>NUCLEOTIDE SEQUENCE</scope>
</reference>
<proteinExistence type="inferred from homology"/>
<evidence type="ECO:0000256" key="14">
    <source>
        <dbReference type="ARBA" id="ARBA00022824"/>
    </source>
</evidence>
<dbReference type="GO" id="GO:0019371">
    <property type="term" value="P:cyclooxygenase pathway"/>
    <property type="evidence" value="ECO:0007669"/>
    <property type="project" value="TreeGrafter"/>
</dbReference>
<evidence type="ECO:0000256" key="5">
    <source>
        <dbReference type="ARBA" id="ARBA00008928"/>
    </source>
</evidence>
<feature type="signal peptide" evidence="28">
    <location>
        <begin position="1"/>
        <end position="18"/>
    </location>
</feature>
<keyword evidence="31" id="KW-1185">Reference proteome</keyword>
<accession>A0A8B6DYN8</accession>
<evidence type="ECO:0000256" key="16">
    <source>
        <dbReference type="ARBA" id="ARBA00022848"/>
    </source>
</evidence>
<comment type="caution">
    <text evidence="27">Lacks conserved residue(s) required for the propagation of feature annotation.</text>
</comment>
<evidence type="ECO:0000313" key="31">
    <source>
        <dbReference type="Proteomes" id="UP000596742"/>
    </source>
</evidence>
<comment type="cofactor">
    <cofactor evidence="1">
        <name>heme b</name>
        <dbReference type="ChEBI" id="CHEBI:60344"/>
    </cofactor>
</comment>
<comment type="catalytic activity">
    <reaction evidence="25">
        <text>(9Z,12Z)-octadecadienoate + AH2 + O2 = (13R)-hydroxy-(9Z,11E)-octadecadienoate + A + H2O</text>
        <dbReference type="Rhea" id="RHEA:75455"/>
        <dbReference type="ChEBI" id="CHEBI:13193"/>
        <dbReference type="ChEBI" id="CHEBI:15377"/>
        <dbReference type="ChEBI" id="CHEBI:15379"/>
        <dbReference type="ChEBI" id="CHEBI:17499"/>
        <dbReference type="ChEBI" id="CHEBI:30245"/>
        <dbReference type="ChEBI" id="CHEBI:136655"/>
    </reaction>
    <physiologicalReaction direction="left-to-right" evidence="25">
        <dbReference type="Rhea" id="RHEA:75456"/>
    </physiologicalReaction>
</comment>
<comment type="similarity">
    <text evidence="5">Belongs to the prostaglandin G/H synthase family.</text>
</comment>
<evidence type="ECO:0000256" key="4">
    <source>
        <dbReference type="ARBA" id="ARBA00004702"/>
    </source>
</evidence>
<dbReference type="PANTHER" id="PTHR11903:SF39">
    <property type="entry name" value="PROSTAGLANDIN G_H SYNTHASE 2-LIKE"/>
    <property type="match status" value="1"/>
</dbReference>
<keyword evidence="16" id="KW-0492">Microsome</keyword>
<dbReference type="SUPFAM" id="SSF57196">
    <property type="entry name" value="EGF/Laminin"/>
    <property type="match status" value="1"/>
</dbReference>
<evidence type="ECO:0000256" key="28">
    <source>
        <dbReference type="SAM" id="SignalP"/>
    </source>
</evidence>
<dbReference type="GO" id="GO:0005789">
    <property type="term" value="C:endoplasmic reticulum membrane"/>
    <property type="evidence" value="ECO:0007669"/>
    <property type="project" value="UniProtKB-SubCell"/>
</dbReference>
<dbReference type="GO" id="GO:0006979">
    <property type="term" value="P:response to oxidative stress"/>
    <property type="evidence" value="ECO:0007669"/>
    <property type="project" value="InterPro"/>
</dbReference>
<keyword evidence="17" id="KW-0223">Dioxygenase</keyword>
<dbReference type="PANTHER" id="PTHR11903">
    <property type="entry name" value="PROSTAGLANDIN G/H SYNTHASE"/>
    <property type="match status" value="1"/>
</dbReference>
<evidence type="ECO:0000256" key="19">
    <source>
        <dbReference type="ARBA" id="ARBA00023004"/>
    </source>
</evidence>
<dbReference type="SUPFAM" id="SSF48113">
    <property type="entry name" value="Heme-dependent peroxidases"/>
    <property type="match status" value="1"/>
</dbReference>
<comment type="catalytic activity">
    <reaction evidence="24">
        <text>(9Z,12Z)-octadecadienoate + AH2 + O2 = (13S)-hydroxy-(9Z,11E)-octadecadienoate + A + H2O</text>
        <dbReference type="Rhea" id="RHEA:75451"/>
        <dbReference type="ChEBI" id="CHEBI:13193"/>
        <dbReference type="ChEBI" id="CHEBI:15377"/>
        <dbReference type="ChEBI" id="CHEBI:15379"/>
        <dbReference type="ChEBI" id="CHEBI:17499"/>
        <dbReference type="ChEBI" id="CHEBI:30245"/>
        <dbReference type="ChEBI" id="CHEBI:90850"/>
    </reaction>
    <physiologicalReaction direction="left-to-right" evidence="24">
        <dbReference type="Rhea" id="RHEA:75452"/>
    </physiologicalReaction>
</comment>
<dbReference type="InterPro" id="IPR000742">
    <property type="entry name" value="EGF"/>
</dbReference>
<keyword evidence="28" id="KW-0732">Signal</keyword>
<dbReference type="GO" id="GO:0004601">
    <property type="term" value="F:peroxidase activity"/>
    <property type="evidence" value="ECO:0007669"/>
    <property type="project" value="UniProtKB-KW"/>
</dbReference>
<keyword evidence="21" id="KW-0275">Fatty acid biosynthesis</keyword>
<sequence>MDAKYGFLLLCLLALTDAAGNLCCSYPCQHGGFCLTEGFDKYICDCTGTEFYGRHCENPILSRRIKLWLKPRPSTMHNLLTNYEWLWNIVNNIPFLRNFIMKNIILMRAGLIDSPPQYDNEHTYITLDANFNHSFYTRTLPPVPLDCPTPMGVAGRKDLPDLDVLAKKLLLREKFKPDQRGTSLLFPFMAQHFTHMFIKTDMKRGPQFQWGGHGLDVSHIYGKDKHDEDLLRTFVDGKFKLQTINNEEWPLYNKDVNMTLNFFGFVPAMENNSFALGHSFFNNFPGLFMFSTIWMREHNRICDIMKKEHPEWNDERLYQTGKLIVLGETMKIVTEEYIQHLSNYHFQFLYKPELLFDVPFQYQNRIALEFNHLYHWHPLIPDEFSFGGTNYTLNNLLGNPALVIKHGMSSFVDSLSKQIAGKFTVRNHPHFGVKVAKNVIKHGRELRLQSYNNYRKRFNLQPFQSFEQLTGNKKLAQELETLYGDIDGVEFYVGLLSEKLRPKALFSETMMELGSPFSLKGLMSNPLSSPKYWKPSTFGGAVGFDLVKSATLKKLFCQNINGDCPEVTFRVPGFVESQGEAEDESLRNCPEHGEL</sequence>
<evidence type="ECO:0000256" key="25">
    <source>
        <dbReference type="ARBA" id="ARBA00036409"/>
    </source>
</evidence>
<evidence type="ECO:0000256" key="10">
    <source>
        <dbReference type="ARBA" id="ARBA00022559"/>
    </source>
</evidence>